<evidence type="ECO:0000256" key="1">
    <source>
        <dbReference type="ARBA" id="ARBA00004651"/>
    </source>
</evidence>
<sequence length="448" mass="49955">MQNKKNEKELDRYWKVGITLFITLASVIVFFFVIYRFDSFADISAKLIRTGQPIIIGAAIAYILNPIMKFWEKQIHRVAPKLIKDEKKEKAITRGIAVTASILVFIILIFLLIASIVPATIESVRNVITRFPAESKRFSNWVTELVKSDSRASEVAKTTMAKVTQEFQKWTKGDLVPQVQRYLTEITNGVVSIITGFFNCFIGIIVAIYLMGIQEQLKGQCKKIIYALFKPKTANEIIEVVRHSNSIFGGFITGKIIDSAIIGVICYIGCLILSIPNAILIAVIIGVTNLIPFFGQFIGAVPTLLITLIQSPIHALYLVIFMVILQQIDGNIIGPKIIGNSTGLSSFWVMFSILIFGGMFGFIGMLLGVPIFGVIYYLVTKGVNNILRKKELVVDTTAYIEAVKVDEGTNSLVYQKLSREKGDGKPSKKKMNKNFFGNKVKKSDSEKK</sequence>
<comment type="subcellular location">
    <subcellularLocation>
        <location evidence="1">Cell membrane</location>
        <topology evidence="1">Multi-pass membrane protein</topology>
    </subcellularLocation>
</comment>
<dbReference type="STRING" id="1122142.SAMN02910414_02193"/>
<dbReference type="Pfam" id="PF01594">
    <property type="entry name" value="AI-2E_transport"/>
    <property type="match status" value="1"/>
</dbReference>
<comment type="similarity">
    <text evidence="2">Belongs to the autoinducer-2 exporter (AI-2E) (TC 2.A.86) family.</text>
</comment>
<keyword evidence="4" id="KW-1003">Cell membrane</keyword>
<gene>
    <name evidence="10" type="ORF">SAMN02910414_02193</name>
</gene>
<keyword evidence="11" id="KW-1185">Reference proteome</keyword>
<dbReference type="PANTHER" id="PTHR21716">
    <property type="entry name" value="TRANSMEMBRANE PROTEIN"/>
    <property type="match status" value="1"/>
</dbReference>
<evidence type="ECO:0000256" key="8">
    <source>
        <dbReference type="SAM" id="MobiDB-lite"/>
    </source>
</evidence>
<feature type="transmembrane region" description="Helical" evidence="9">
    <location>
        <begin position="54"/>
        <end position="71"/>
    </location>
</feature>
<evidence type="ECO:0000256" key="7">
    <source>
        <dbReference type="ARBA" id="ARBA00023136"/>
    </source>
</evidence>
<dbReference type="RefSeq" id="WP_083354558.1">
    <property type="nucleotide sequence ID" value="NZ_FNPG01000030.1"/>
</dbReference>
<accession>A0A1H3M3M7</accession>
<evidence type="ECO:0000313" key="11">
    <source>
        <dbReference type="Proteomes" id="UP000183918"/>
    </source>
</evidence>
<evidence type="ECO:0000256" key="4">
    <source>
        <dbReference type="ARBA" id="ARBA00022475"/>
    </source>
</evidence>
<dbReference type="PANTHER" id="PTHR21716:SF53">
    <property type="entry name" value="PERMEASE PERM-RELATED"/>
    <property type="match status" value="1"/>
</dbReference>
<keyword evidence="6 9" id="KW-1133">Transmembrane helix</keyword>
<dbReference type="AlphaFoldDB" id="A0A1H3M3M7"/>
<name>A0A1H3M3M7_9FIRM</name>
<proteinExistence type="inferred from homology"/>
<keyword evidence="5 9" id="KW-0812">Transmembrane</keyword>
<keyword evidence="7 9" id="KW-0472">Membrane</keyword>
<dbReference type="GO" id="GO:0005886">
    <property type="term" value="C:plasma membrane"/>
    <property type="evidence" value="ECO:0007669"/>
    <property type="project" value="UniProtKB-SubCell"/>
</dbReference>
<protein>
    <submittedName>
        <fullName evidence="10">Predicted PurR-regulated permease PerM</fullName>
    </submittedName>
</protein>
<feature type="transmembrane region" description="Helical" evidence="9">
    <location>
        <begin position="190"/>
        <end position="213"/>
    </location>
</feature>
<keyword evidence="3" id="KW-0813">Transport</keyword>
<organism evidence="10 11">
    <name type="scientific">Lachnobacterium bovis DSM 14045</name>
    <dbReference type="NCBI Taxonomy" id="1122142"/>
    <lineage>
        <taxon>Bacteria</taxon>
        <taxon>Bacillati</taxon>
        <taxon>Bacillota</taxon>
        <taxon>Clostridia</taxon>
        <taxon>Lachnospirales</taxon>
        <taxon>Lachnospiraceae</taxon>
        <taxon>Lachnobacterium</taxon>
    </lineage>
</organism>
<dbReference type="Proteomes" id="UP000183918">
    <property type="component" value="Unassembled WGS sequence"/>
</dbReference>
<evidence type="ECO:0000256" key="5">
    <source>
        <dbReference type="ARBA" id="ARBA00022692"/>
    </source>
</evidence>
<dbReference type="OrthoDB" id="9793390at2"/>
<dbReference type="InterPro" id="IPR002549">
    <property type="entry name" value="AI-2E-like"/>
</dbReference>
<evidence type="ECO:0000256" key="9">
    <source>
        <dbReference type="SAM" id="Phobius"/>
    </source>
</evidence>
<dbReference type="EMBL" id="FNPG01000030">
    <property type="protein sequence ID" value="SDY70858.1"/>
    <property type="molecule type" value="Genomic_DNA"/>
</dbReference>
<feature type="transmembrane region" description="Helical" evidence="9">
    <location>
        <begin position="346"/>
        <end position="379"/>
    </location>
</feature>
<feature type="transmembrane region" description="Helical" evidence="9">
    <location>
        <begin position="12"/>
        <end position="34"/>
    </location>
</feature>
<evidence type="ECO:0000256" key="6">
    <source>
        <dbReference type="ARBA" id="ARBA00022989"/>
    </source>
</evidence>
<feature type="transmembrane region" description="Helical" evidence="9">
    <location>
        <begin position="260"/>
        <end position="285"/>
    </location>
</feature>
<dbReference type="GO" id="GO:0055085">
    <property type="term" value="P:transmembrane transport"/>
    <property type="evidence" value="ECO:0007669"/>
    <property type="project" value="TreeGrafter"/>
</dbReference>
<reference evidence="10 11" key="1">
    <citation type="submission" date="2016-10" db="EMBL/GenBank/DDBJ databases">
        <authorList>
            <person name="de Groot N.N."/>
        </authorList>
    </citation>
    <scope>NUCLEOTIDE SEQUENCE [LARGE SCALE GENOMIC DNA]</scope>
    <source>
        <strain evidence="10 11">DSM 14045</strain>
    </source>
</reference>
<evidence type="ECO:0000256" key="2">
    <source>
        <dbReference type="ARBA" id="ARBA00009773"/>
    </source>
</evidence>
<feature type="transmembrane region" description="Helical" evidence="9">
    <location>
        <begin position="92"/>
        <end position="117"/>
    </location>
</feature>
<evidence type="ECO:0000313" key="10">
    <source>
        <dbReference type="EMBL" id="SDY70858.1"/>
    </source>
</evidence>
<evidence type="ECO:0000256" key="3">
    <source>
        <dbReference type="ARBA" id="ARBA00022448"/>
    </source>
</evidence>
<feature type="region of interest" description="Disordered" evidence="8">
    <location>
        <begin position="419"/>
        <end position="448"/>
    </location>
</feature>